<evidence type="ECO:0000313" key="6">
    <source>
        <dbReference type="Proteomes" id="UP001230268"/>
    </source>
</evidence>
<dbReference type="GO" id="GO:1990904">
    <property type="term" value="C:ribonucleoprotein complex"/>
    <property type="evidence" value="ECO:0007669"/>
    <property type="project" value="UniProtKB-KW"/>
</dbReference>
<sequence length="349" mass="38682">MLYSNAFYASIKESRHWLYGQVRGKKYLPFYLEGKKRSSRPRRSAGNIAVSTSKDVPSVSDTKKPDVVTRLASCTEALEVLRSLRCSLPSVEPTKEGYLFRLWTRIDVKRIALRGMAMLPHPVGPNPRVVAICEDDEAPLAIECGAAYAGLESILERIAGGWTNFDSCVTTTVHMPKLVKVARILGPKKLMPNMKEGTLSSNILEAVRRLSSANSVQFRASACNTEEFQDLVNVVSRKRDVDFDDDQIGVIEVPIARIDAPPAVAIENAKKLIREVMKQRPTVSVKTIESQFQWPPIRKDANTILSDAFSSLSSDEDKGNRFIIASGFSLSRQGARITSPVMVEPSELI</sequence>
<dbReference type="InterPro" id="IPR023674">
    <property type="entry name" value="Ribosomal_uL1-like"/>
</dbReference>
<keyword evidence="2 5" id="KW-0689">Ribosomal protein</keyword>
<dbReference type="AlphaFoldDB" id="A0AAD8PE60"/>
<dbReference type="EMBL" id="JAVEPI010000002">
    <property type="protein sequence ID" value="KAK1443387.1"/>
    <property type="molecule type" value="Genomic_DNA"/>
</dbReference>
<comment type="caution">
    <text evidence="5">The sequence shown here is derived from an EMBL/GenBank/DDBJ whole genome shotgun (WGS) entry which is preliminary data.</text>
</comment>
<accession>A0AAD8PE60</accession>
<comment type="similarity">
    <text evidence="1">Belongs to the universal ribosomal protein uL1 family.</text>
</comment>
<evidence type="ECO:0000256" key="3">
    <source>
        <dbReference type="ARBA" id="ARBA00023274"/>
    </source>
</evidence>
<protein>
    <submittedName>
        <fullName evidence="5">54S ribosomal protein L1</fullName>
    </submittedName>
</protein>
<gene>
    <name evidence="5" type="ORF">BgAZ_202630</name>
</gene>
<dbReference type="InterPro" id="IPR016095">
    <property type="entry name" value="Ribosomal_uL1_3-a/b-sand"/>
</dbReference>
<keyword evidence="3" id="KW-0687">Ribonucleoprotein</keyword>
<evidence type="ECO:0000256" key="2">
    <source>
        <dbReference type="ARBA" id="ARBA00022980"/>
    </source>
</evidence>
<name>A0AAD8PE60_BABGI</name>
<dbReference type="Pfam" id="PF00687">
    <property type="entry name" value="Ribosomal_L1"/>
    <property type="match status" value="1"/>
</dbReference>
<dbReference type="Gene3D" id="3.30.190.20">
    <property type="match status" value="1"/>
</dbReference>
<dbReference type="SUPFAM" id="SSF56808">
    <property type="entry name" value="Ribosomal protein L1"/>
    <property type="match status" value="1"/>
</dbReference>
<dbReference type="PANTHER" id="PTHR36427:SF3">
    <property type="entry name" value="LARGE RIBOSOMAL SUBUNIT PROTEIN UL1M"/>
    <property type="match status" value="1"/>
</dbReference>
<feature type="region of interest" description="Disordered" evidence="4">
    <location>
        <begin position="38"/>
        <end position="62"/>
    </location>
</feature>
<evidence type="ECO:0000313" key="5">
    <source>
        <dbReference type="EMBL" id="KAK1443387.1"/>
    </source>
</evidence>
<organism evidence="5 6">
    <name type="scientific">Babesia gibsoni</name>
    <dbReference type="NCBI Taxonomy" id="33632"/>
    <lineage>
        <taxon>Eukaryota</taxon>
        <taxon>Sar</taxon>
        <taxon>Alveolata</taxon>
        <taxon>Apicomplexa</taxon>
        <taxon>Aconoidasida</taxon>
        <taxon>Piroplasmida</taxon>
        <taxon>Babesiidae</taxon>
        <taxon>Babesia</taxon>
    </lineage>
</organism>
<evidence type="ECO:0000256" key="4">
    <source>
        <dbReference type="SAM" id="MobiDB-lite"/>
    </source>
</evidence>
<evidence type="ECO:0000256" key="1">
    <source>
        <dbReference type="ARBA" id="ARBA00010531"/>
    </source>
</evidence>
<reference evidence="5" key="1">
    <citation type="submission" date="2023-08" db="EMBL/GenBank/DDBJ databases">
        <title>Draft sequence of the Babesia gibsoni genome.</title>
        <authorList>
            <person name="Yamagishi J.Y."/>
            <person name="Xuan X.X."/>
        </authorList>
    </citation>
    <scope>NUCLEOTIDE SEQUENCE</scope>
    <source>
        <strain evidence="5">Azabu</strain>
    </source>
</reference>
<proteinExistence type="inferred from homology"/>
<dbReference type="Proteomes" id="UP001230268">
    <property type="component" value="Unassembled WGS sequence"/>
</dbReference>
<dbReference type="CDD" id="cd00403">
    <property type="entry name" value="Ribosomal_L1"/>
    <property type="match status" value="1"/>
</dbReference>
<dbReference type="Gene3D" id="3.40.50.790">
    <property type="match status" value="1"/>
</dbReference>
<dbReference type="GO" id="GO:0005840">
    <property type="term" value="C:ribosome"/>
    <property type="evidence" value="ECO:0007669"/>
    <property type="project" value="UniProtKB-KW"/>
</dbReference>
<keyword evidence="6" id="KW-1185">Reference proteome</keyword>
<dbReference type="PANTHER" id="PTHR36427">
    <property type="entry name" value="54S RIBOSOMAL PROTEIN L1, MITOCHONDRIAL"/>
    <property type="match status" value="1"/>
</dbReference>
<dbReference type="InterPro" id="IPR028364">
    <property type="entry name" value="Ribosomal_uL1/biogenesis"/>
</dbReference>